<dbReference type="RefSeq" id="WP_129204013.1">
    <property type="nucleotide sequence ID" value="NZ_CP035495.1"/>
</dbReference>
<evidence type="ECO:0000256" key="2">
    <source>
        <dbReference type="ARBA" id="ARBA00023315"/>
    </source>
</evidence>
<organism evidence="4 5">
    <name type="scientific">Xylanimonas allomyrinae</name>
    <dbReference type="NCBI Taxonomy" id="2509459"/>
    <lineage>
        <taxon>Bacteria</taxon>
        <taxon>Bacillati</taxon>
        <taxon>Actinomycetota</taxon>
        <taxon>Actinomycetes</taxon>
        <taxon>Micrococcales</taxon>
        <taxon>Promicromonosporaceae</taxon>
        <taxon>Xylanimonas</taxon>
    </lineage>
</organism>
<dbReference type="AlphaFoldDB" id="A0A4P6ELM2"/>
<dbReference type="PANTHER" id="PTHR43877">
    <property type="entry name" value="AMINOALKYLPHOSPHONATE N-ACETYLTRANSFERASE-RELATED-RELATED"/>
    <property type="match status" value="1"/>
</dbReference>
<dbReference type="PROSITE" id="PS51186">
    <property type="entry name" value="GNAT"/>
    <property type="match status" value="1"/>
</dbReference>
<gene>
    <name evidence="4" type="ORF">ET495_07855</name>
</gene>
<feature type="domain" description="N-acetyltransferase" evidence="3">
    <location>
        <begin position="7"/>
        <end position="192"/>
    </location>
</feature>
<keyword evidence="1 4" id="KW-0808">Transferase</keyword>
<dbReference type="GO" id="GO:0016747">
    <property type="term" value="F:acyltransferase activity, transferring groups other than amino-acyl groups"/>
    <property type="evidence" value="ECO:0007669"/>
    <property type="project" value="InterPro"/>
</dbReference>
<accession>A0A4P6ELM2</accession>
<keyword evidence="5" id="KW-1185">Reference proteome</keyword>
<dbReference type="EMBL" id="CP035495">
    <property type="protein sequence ID" value="QAY63166.1"/>
    <property type="molecule type" value="Genomic_DNA"/>
</dbReference>
<dbReference type="SUPFAM" id="SSF55729">
    <property type="entry name" value="Acyl-CoA N-acyltransferases (Nat)"/>
    <property type="match status" value="1"/>
</dbReference>
<dbReference type="Gene3D" id="3.40.630.30">
    <property type="match status" value="1"/>
</dbReference>
<dbReference type="InterPro" id="IPR050832">
    <property type="entry name" value="Bact_Acetyltransf"/>
</dbReference>
<name>A0A4P6ELM2_9MICO</name>
<evidence type="ECO:0000256" key="1">
    <source>
        <dbReference type="ARBA" id="ARBA00022679"/>
    </source>
</evidence>
<sequence>MTTPRTVVVRPARAEEAADVAWLAATTFPLACPPGTPVEEMARHVASRLTPGHFRTWAASPDHVLLVAARGDTLLGYALLVLAVPGGDEARVLRDAAASTGPVVELSKIYAHPEALGTGASSALMVGAVEAATRLAATHGLGTPPPLWLGTNAGNARAQAFYRKHGFVVVGTRTFDVGGKRHDDVVMLHRPAGAAQAT</sequence>
<reference evidence="4 5" key="1">
    <citation type="submission" date="2019-01" db="EMBL/GenBank/DDBJ databases">
        <title>Genome sequencing of strain 2JSPR-7.</title>
        <authorList>
            <person name="Heo J."/>
            <person name="Kim S.-J."/>
            <person name="Kim J.-S."/>
            <person name="Hong S.-B."/>
            <person name="Kwon S.-W."/>
        </authorList>
    </citation>
    <scope>NUCLEOTIDE SEQUENCE [LARGE SCALE GENOMIC DNA]</scope>
    <source>
        <strain evidence="4 5">2JSPR-7</strain>
    </source>
</reference>
<protein>
    <submittedName>
        <fullName evidence="4">GNAT family N-acetyltransferase</fullName>
    </submittedName>
</protein>
<evidence type="ECO:0000313" key="4">
    <source>
        <dbReference type="EMBL" id="QAY63166.1"/>
    </source>
</evidence>
<dbReference type="KEGG" id="xyl:ET495_07855"/>
<proteinExistence type="predicted"/>
<dbReference type="InterPro" id="IPR016181">
    <property type="entry name" value="Acyl_CoA_acyltransferase"/>
</dbReference>
<evidence type="ECO:0000313" key="5">
    <source>
        <dbReference type="Proteomes" id="UP000291758"/>
    </source>
</evidence>
<dbReference type="Pfam" id="PF00583">
    <property type="entry name" value="Acetyltransf_1"/>
    <property type="match status" value="1"/>
</dbReference>
<keyword evidence="2" id="KW-0012">Acyltransferase</keyword>
<dbReference type="OrthoDB" id="143110at2"/>
<evidence type="ECO:0000259" key="3">
    <source>
        <dbReference type="PROSITE" id="PS51186"/>
    </source>
</evidence>
<dbReference type="InterPro" id="IPR000182">
    <property type="entry name" value="GNAT_dom"/>
</dbReference>
<dbReference type="Proteomes" id="UP000291758">
    <property type="component" value="Chromosome"/>
</dbReference>